<dbReference type="InterPro" id="IPR001314">
    <property type="entry name" value="Peptidase_S1A"/>
</dbReference>
<dbReference type="Gene3D" id="2.40.10.10">
    <property type="entry name" value="Trypsin-like serine proteases"/>
    <property type="match status" value="2"/>
</dbReference>
<accession>A0A6J2K2Z8</accession>
<dbReference type="GO" id="GO:0005576">
    <property type="term" value="C:extracellular region"/>
    <property type="evidence" value="ECO:0007669"/>
    <property type="project" value="UniProtKB-SubCell"/>
</dbReference>
<dbReference type="InterPro" id="IPR022700">
    <property type="entry name" value="CLIP"/>
</dbReference>
<dbReference type="PANTHER" id="PTHR24256">
    <property type="entry name" value="TRYPTASE-RELATED"/>
    <property type="match status" value="1"/>
</dbReference>
<feature type="domain" description="Peptidase S1" evidence="14">
    <location>
        <begin position="168"/>
        <end position="426"/>
    </location>
</feature>
<dbReference type="EC" id="3.4.21.-" evidence="11"/>
<sequence length="427" mass="47031">MLQTFFLVVTSILQIQSLEFGESCFANDEPGTCIALSECKPVLSYIEKFGNQIPNNLLQKFQDLTCGYDHSDPLVCCTTSQHITGYFNDFGNQNGGTSVPKRPKPVPTSNSGNWGGQPSKEQTTSNRPTTADTDINKSGRDDDFPDIRQNPNLSLLSSNCGTIESDRIFGGNRTRLFEMPWMVLLSYDSDRGTKLNCGGTLINEWYVLTAAHCVSFLGNRLTLKHVILGEYDTRQDPDCERSEGKEYCAAGIITAEFDEVIPHTGYTPQTLIDDIALIRLKEPADFDLDNIKAICLPITPELQREPLVDNFGVVAGWGVTEEGLQSPVLLSVQLPILSKEKCLQDYSQYSLKINDKQLCAGGLHDKDSCAGDSGGPLLYPGKVGSTGVRYVQRGIVSFGSKRCGISLPGVYTNVAYYMDWILNNIRS</sequence>
<name>A0A6J2K2Z8_BOMMA</name>
<feature type="chain" id="PRO_5044518298" description="CLIP domain-containing serine protease" evidence="12">
    <location>
        <begin position="18"/>
        <end position="427"/>
    </location>
</feature>
<evidence type="ECO:0000256" key="5">
    <source>
        <dbReference type="ARBA" id="ARBA00022825"/>
    </source>
</evidence>
<evidence type="ECO:0000256" key="13">
    <source>
        <dbReference type="SAM" id="MobiDB-lite"/>
    </source>
</evidence>
<feature type="domain" description="Clip" evidence="15">
    <location>
        <begin position="23"/>
        <end position="77"/>
    </location>
</feature>
<dbReference type="SUPFAM" id="SSF50494">
    <property type="entry name" value="Trypsin-like serine proteases"/>
    <property type="match status" value="1"/>
</dbReference>
<keyword evidence="9" id="KW-0325">Glycoprotein</keyword>
<feature type="signal peptide" evidence="12">
    <location>
        <begin position="1"/>
        <end position="17"/>
    </location>
</feature>
<feature type="region of interest" description="Disordered" evidence="13">
    <location>
        <begin position="94"/>
        <end position="148"/>
    </location>
</feature>
<evidence type="ECO:0000256" key="4">
    <source>
        <dbReference type="ARBA" id="ARBA00022801"/>
    </source>
</evidence>
<dbReference type="SMART" id="SM00020">
    <property type="entry name" value="Tryp_SPc"/>
    <property type="match status" value="1"/>
</dbReference>
<dbReference type="InterPro" id="IPR051487">
    <property type="entry name" value="Ser/Thr_Proteases_Immune/Dev"/>
</dbReference>
<keyword evidence="6" id="KW-0106">Calcium</keyword>
<dbReference type="Pfam" id="PF12032">
    <property type="entry name" value="CLIP"/>
    <property type="match status" value="1"/>
</dbReference>
<comment type="domain">
    <text evidence="12">The clip domain consists of 35-55 residues which are 'knitted' together usually by 3 conserved disulfide bonds forming a clip-like compact structure.</text>
</comment>
<dbReference type="GO" id="GO:0051604">
    <property type="term" value="P:protein maturation"/>
    <property type="evidence" value="ECO:0007669"/>
    <property type="project" value="UniProtKB-ARBA"/>
</dbReference>
<evidence type="ECO:0000256" key="11">
    <source>
        <dbReference type="RuleBase" id="RU363034"/>
    </source>
</evidence>
<dbReference type="Pfam" id="PF00089">
    <property type="entry name" value="Trypsin"/>
    <property type="match status" value="1"/>
</dbReference>
<dbReference type="InterPro" id="IPR033116">
    <property type="entry name" value="TRYPSIN_SER"/>
</dbReference>
<keyword evidence="7" id="KW-0865">Zymogen</keyword>
<dbReference type="Gene3D" id="3.30.1640.30">
    <property type="match status" value="1"/>
</dbReference>
<evidence type="ECO:0000256" key="9">
    <source>
        <dbReference type="ARBA" id="ARBA00023180"/>
    </source>
</evidence>
<reference evidence="17 18" key="1">
    <citation type="submission" date="2025-04" db="UniProtKB">
        <authorList>
            <consortium name="RefSeq"/>
        </authorList>
    </citation>
    <scope>IDENTIFICATION</scope>
    <source>
        <tissue evidence="17 18">Silk gland</tissue>
    </source>
</reference>
<feature type="compositionally biased region" description="Basic and acidic residues" evidence="13">
    <location>
        <begin position="134"/>
        <end position="146"/>
    </location>
</feature>
<keyword evidence="4 11" id="KW-0378">Hydrolase</keyword>
<evidence type="ECO:0000256" key="3">
    <source>
        <dbReference type="ARBA" id="ARBA00022729"/>
    </source>
</evidence>
<evidence type="ECO:0000259" key="15">
    <source>
        <dbReference type="PROSITE" id="PS51888"/>
    </source>
</evidence>
<proteinExistence type="inferred from homology"/>
<dbReference type="AlphaFoldDB" id="A0A6J2K2Z8"/>
<comment type="subcellular location">
    <subcellularLocation>
        <location evidence="12">Secreted</location>
    </subcellularLocation>
</comment>
<dbReference type="PROSITE" id="PS50240">
    <property type="entry name" value="TRYPSIN_DOM"/>
    <property type="match status" value="1"/>
</dbReference>
<dbReference type="InterPro" id="IPR018114">
    <property type="entry name" value="TRYPSIN_HIS"/>
</dbReference>
<dbReference type="InterPro" id="IPR043504">
    <property type="entry name" value="Peptidase_S1_PA_chymotrypsin"/>
</dbReference>
<dbReference type="InterPro" id="IPR009003">
    <property type="entry name" value="Peptidase_S1_PA"/>
</dbReference>
<evidence type="ECO:0000256" key="10">
    <source>
        <dbReference type="ARBA" id="ARBA00024195"/>
    </source>
</evidence>
<feature type="compositionally biased region" description="Polar residues" evidence="13">
    <location>
        <begin position="119"/>
        <end position="133"/>
    </location>
</feature>
<evidence type="ECO:0000256" key="8">
    <source>
        <dbReference type="ARBA" id="ARBA00023157"/>
    </source>
</evidence>
<dbReference type="RefSeq" id="XP_028036611.1">
    <property type="nucleotide sequence ID" value="XM_028180810.1"/>
</dbReference>
<dbReference type="Proteomes" id="UP000504629">
    <property type="component" value="Unplaced"/>
</dbReference>
<dbReference type="GeneID" id="114247776"/>
<protein>
    <recommendedName>
        <fullName evidence="12">CLIP domain-containing serine protease</fullName>
        <ecNumber evidence="11">3.4.21.-</ecNumber>
    </recommendedName>
</protein>
<dbReference type="GO" id="GO:0004252">
    <property type="term" value="F:serine-type endopeptidase activity"/>
    <property type="evidence" value="ECO:0007669"/>
    <property type="project" value="UniProtKB-UniRule"/>
</dbReference>
<evidence type="ECO:0000313" key="18">
    <source>
        <dbReference type="RefSeq" id="XP_028036614.1"/>
    </source>
</evidence>
<evidence type="ECO:0000313" key="17">
    <source>
        <dbReference type="RefSeq" id="XP_028036611.1"/>
    </source>
</evidence>
<dbReference type="FunFam" id="2.40.10.10:FF:000078">
    <property type="entry name" value="Serine protease H137"/>
    <property type="match status" value="1"/>
</dbReference>
<evidence type="ECO:0000256" key="12">
    <source>
        <dbReference type="RuleBase" id="RU366078"/>
    </source>
</evidence>
<keyword evidence="1 11" id="KW-0645">Protease</keyword>
<gene>
    <name evidence="17 18" type="primary">LOC114247776</name>
</gene>
<dbReference type="SMART" id="SM00680">
    <property type="entry name" value="CLIP"/>
    <property type="match status" value="1"/>
</dbReference>
<dbReference type="OrthoDB" id="8250810at2759"/>
<dbReference type="PRINTS" id="PR00722">
    <property type="entry name" value="CHYMOTRYPSIN"/>
</dbReference>
<keyword evidence="8" id="KW-1015">Disulfide bond</keyword>
<organism evidence="16 17">
    <name type="scientific">Bombyx mandarina</name>
    <name type="common">Wild silk moth</name>
    <name type="synonym">Wild silkworm</name>
    <dbReference type="NCBI Taxonomy" id="7092"/>
    <lineage>
        <taxon>Eukaryota</taxon>
        <taxon>Metazoa</taxon>
        <taxon>Ecdysozoa</taxon>
        <taxon>Arthropoda</taxon>
        <taxon>Hexapoda</taxon>
        <taxon>Insecta</taxon>
        <taxon>Pterygota</taxon>
        <taxon>Neoptera</taxon>
        <taxon>Endopterygota</taxon>
        <taxon>Lepidoptera</taxon>
        <taxon>Glossata</taxon>
        <taxon>Ditrysia</taxon>
        <taxon>Bombycoidea</taxon>
        <taxon>Bombycidae</taxon>
        <taxon>Bombycinae</taxon>
        <taxon>Bombyx</taxon>
    </lineage>
</organism>
<dbReference type="GO" id="GO:0006508">
    <property type="term" value="P:proteolysis"/>
    <property type="evidence" value="ECO:0007669"/>
    <property type="project" value="UniProtKB-KW"/>
</dbReference>
<keyword evidence="3 12" id="KW-0732">Signal</keyword>
<keyword evidence="12" id="KW-0964">Secreted</keyword>
<keyword evidence="2" id="KW-0479">Metal-binding</keyword>
<dbReference type="CDD" id="cd00190">
    <property type="entry name" value="Tryp_SPc"/>
    <property type="match status" value="1"/>
</dbReference>
<dbReference type="GO" id="GO:0046872">
    <property type="term" value="F:metal ion binding"/>
    <property type="evidence" value="ECO:0007669"/>
    <property type="project" value="UniProtKB-KW"/>
</dbReference>
<dbReference type="FunFam" id="2.40.10.10:FF:000028">
    <property type="entry name" value="Serine protease easter"/>
    <property type="match status" value="1"/>
</dbReference>
<evidence type="ECO:0000256" key="7">
    <source>
        <dbReference type="ARBA" id="ARBA00023145"/>
    </source>
</evidence>
<evidence type="ECO:0000256" key="6">
    <source>
        <dbReference type="ARBA" id="ARBA00022837"/>
    </source>
</evidence>
<dbReference type="KEGG" id="bman:114247776"/>
<comment type="similarity">
    <text evidence="10 12">Belongs to the peptidase S1 family. CLIP subfamily.</text>
</comment>
<dbReference type="InterPro" id="IPR001254">
    <property type="entry name" value="Trypsin_dom"/>
</dbReference>
<dbReference type="RefSeq" id="XP_028036614.1">
    <property type="nucleotide sequence ID" value="XM_028180813.1"/>
</dbReference>
<evidence type="ECO:0000256" key="1">
    <source>
        <dbReference type="ARBA" id="ARBA00022670"/>
    </source>
</evidence>
<evidence type="ECO:0000259" key="14">
    <source>
        <dbReference type="PROSITE" id="PS50240"/>
    </source>
</evidence>
<keyword evidence="5 11" id="KW-0720">Serine protease</keyword>
<dbReference type="PROSITE" id="PS00135">
    <property type="entry name" value="TRYPSIN_SER"/>
    <property type="match status" value="1"/>
</dbReference>
<evidence type="ECO:0000256" key="2">
    <source>
        <dbReference type="ARBA" id="ARBA00022723"/>
    </source>
</evidence>
<dbReference type="InterPro" id="IPR038565">
    <property type="entry name" value="CLIP_sf"/>
</dbReference>
<evidence type="ECO:0000313" key="16">
    <source>
        <dbReference type="Proteomes" id="UP000504629"/>
    </source>
</evidence>
<dbReference type="PROSITE" id="PS51888">
    <property type="entry name" value="CLIP"/>
    <property type="match status" value="1"/>
</dbReference>
<keyword evidence="16" id="KW-1185">Reference proteome</keyword>
<dbReference type="PROSITE" id="PS00134">
    <property type="entry name" value="TRYPSIN_HIS"/>
    <property type="match status" value="1"/>
</dbReference>